<keyword evidence="6 7" id="KW-0472">Membrane</keyword>
<feature type="transmembrane region" description="Helical" evidence="7">
    <location>
        <begin position="123"/>
        <end position="142"/>
    </location>
</feature>
<evidence type="ECO:0000256" key="6">
    <source>
        <dbReference type="ARBA" id="ARBA00023136"/>
    </source>
</evidence>
<dbReference type="GO" id="GO:0055085">
    <property type="term" value="P:transmembrane transport"/>
    <property type="evidence" value="ECO:0007669"/>
    <property type="project" value="InterPro"/>
</dbReference>
<dbReference type="PANTHER" id="PTHR43227:SF8">
    <property type="entry name" value="DIACETYLCHITOBIOSE UPTAKE SYSTEM PERMEASE PROTEIN DASB"/>
    <property type="match status" value="1"/>
</dbReference>
<dbReference type="EMBL" id="BLAE01000118">
    <property type="protein sequence ID" value="GES16847.1"/>
    <property type="molecule type" value="Genomic_DNA"/>
</dbReference>
<gene>
    <name evidence="9" type="ORF">Amac_104450</name>
</gene>
<comment type="caution">
    <text evidence="9">The sequence shown here is derived from an EMBL/GenBank/DDBJ whole genome shotgun (WGS) entry which is preliminary data.</text>
</comment>
<evidence type="ECO:0000259" key="8">
    <source>
        <dbReference type="PROSITE" id="PS50928"/>
    </source>
</evidence>
<keyword evidence="2 7" id="KW-0813">Transport</keyword>
<comment type="similarity">
    <text evidence="7">Belongs to the binding-protein-dependent transport system permease family.</text>
</comment>
<proteinExistence type="inferred from homology"/>
<keyword evidence="5 7" id="KW-1133">Transmembrane helix</keyword>
<comment type="subcellular location">
    <subcellularLocation>
        <location evidence="1 7">Cell membrane</location>
        <topology evidence="1 7">Multi-pass membrane protein</topology>
    </subcellularLocation>
</comment>
<evidence type="ECO:0000256" key="7">
    <source>
        <dbReference type="RuleBase" id="RU363032"/>
    </source>
</evidence>
<dbReference type="Gene3D" id="1.10.3720.10">
    <property type="entry name" value="MetI-like"/>
    <property type="match status" value="1"/>
</dbReference>
<sequence length="306" mass="33707">MTLTLTRPRSVARQVLPGGPPQGRTLGYLFLVPAGLLYAGFVLWPLAQSLYLSLTDWDGASPDRRFVGLANFRRLLGDDLFWRSLGHNLIWVVVGTALTMGVALLLAMLVWSRPRGFTALRTIYFMPQVLPAIIVGIVWSWIYNPAFGILNRALEAVGLESWTRGWLGDPSFALYAVLLASVWATVGLAFVIFTAALHNVDTDLIDAARVDGANGWQRFRHVVIPQLSNAITLVVVLLLVHGFQAFDHVWIMTKGGPDDATQLIATYTYQKAFMENEVGYGATLSLVLTAISLLVSIAVVRVRERA</sequence>
<keyword evidence="10" id="KW-1185">Reference proteome</keyword>
<evidence type="ECO:0000313" key="10">
    <source>
        <dbReference type="Proteomes" id="UP000331127"/>
    </source>
</evidence>
<feature type="transmembrane region" description="Helical" evidence="7">
    <location>
        <begin position="278"/>
        <end position="300"/>
    </location>
</feature>
<evidence type="ECO:0000313" key="9">
    <source>
        <dbReference type="EMBL" id="GES16847.1"/>
    </source>
</evidence>
<protein>
    <submittedName>
        <fullName evidence="9">ABC transporter permease</fullName>
    </submittedName>
</protein>
<feature type="transmembrane region" description="Helical" evidence="7">
    <location>
        <begin position="172"/>
        <end position="197"/>
    </location>
</feature>
<evidence type="ECO:0000256" key="3">
    <source>
        <dbReference type="ARBA" id="ARBA00022475"/>
    </source>
</evidence>
<evidence type="ECO:0000256" key="1">
    <source>
        <dbReference type="ARBA" id="ARBA00004651"/>
    </source>
</evidence>
<name>A0A5M3X551_9ACTN</name>
<keyword evidence="3" id="KW-1003">Cell membrane</keyword>
<accession>A0A5M3X551</accession>
<dbReference type="RefSeq" id="WP_170323085.1">
    <property type="nucleotide sequence ID" value="NZ_BAAAHL010000060.1"/>
</dbReference>
<dbReference type="Pfam" id="PF00528">
    <property type="entry name" value="BPD_transp_1"/>
    <property type="match status" value="1"/>
</dbReference>
<evidence type="ECO:0000256" key="4">
    <source>
        <dbReference type="ARBA" id="ARBA00022692"/>
    </source>
</evidence>
<dbReference type="AlphaFoldDB" id="A0A5M3X551"/>
<dbReference type="InterPro" id="IPR000515">
    <property type="entry name" value="MetI-like"/>
</dbReference>
<dbReference type="PANTHER" id="PTHR43227">
    <property type="entry name" value="BLL4140 PROTEIN"/>
    <property type="match status" value="1"/>
</dbReference>
<dbReference type="GO" id="GO:0005886">
    <property type="term" value="C:plasma membrane"/>
    <property type="evidence" value="ECO:0007669"/>
    <property type="project" value="UniProtKB-SubCell"/>
</dbReference>
<feature type="domain" description="ABC transmembrane type-1" evidence="8">
    <location>
        <begin position="85"/>
        <end position="299"/>
    </location>
</feature>
<dbReference type="SUPFAM" id="SSF161098">
    <property type="entry name" value="MetI-like"/>
    <property type="match status" value="1"/>
</dbReference>
<dbReference type="PROSITE" id="PS50928">
    <property type="entry name" value="ABC_TM1"/>
    <property type="match status" value="1"/>
</dbReference>
<evidence type="ECO:0000256" key="5">
    <source>
        <dbReference type="ARBA" id="ARBA00022989"/>
    </source>
</evidence>
<reference evidence="9 10" key="1">
    <citation type="submission" date="2019-10" db="EMBL/GenBank/DDBJ databases">
        <title>Whole genome shotgun sequence of Acrocarpospora macrocephala NBRC 16266.</title>
        <authorList>
            <person name="Ichikawa N."/>
            <person name="Kimura A."/>
            <person name="Kitahashi Y."/>
            <person name="Komaki H."/>
            <person name="Oguchi A."/>
        </authorList>
    </citation>
    <scope>NUCLEOTIDE SEQUENCE [LARGE SCALE GENOMIC DNA]</scope>
    <source>
        <strain evidence="9 10">NBRC 16266</strain>
    </source>
</reference>
<dbReference type="InterPro" id="IPR035906">
    <property type="entry name" value="MetI-like_sf"/>
</dbReference>
<organism evidence="9 10">
    <name type="scientific">Acrocarpospora macrocephala</name>
    <dbReference type="NCBI Taxonomy" id="150177"/>
    <lineage>
        <taxon>Bacteria</taxon>
        <taxon>Bacillati</taxon>
        <taxon>Actinomycetota</taxon>
        <taxon>Actinomycetes</taxon>
        <taxon>Streptosporangiales</taxon>
        <taxon>Streptosporangiaceae</taxon>
        <taxon>Acrocarpospora</taxon>
    </lineage>
</organism>
<dbReference type="Proteomes" id="UP000331127">
    <property type="component" value="Unassembled WGS sequence"/>
</dbReference>
<feature type="transmembrane region" description="Helical" evidence="7">
    <location>
        <begin position="227"/>
        <end position="246"/>
    </location>
</feature>
<feature type="transmembrane region" description="Helical" evidence="7">
    <location>
        <begin position="89"/>
        <end position="111"/>
    </location>
</feature>
<dbReference type="CDD" id="cd06261">
    <property type="entry name" value="TM_PBP2"/>
    <property type="match status" value="1"/>
</dbReference>
<keyword evidence="4 7" id="KW-0812">Transmembrane</keyword>
<feature type="transmembrane region" description="Helical" evidence="7">
    <location>
        <begin position="26"/>
        <end position="47"/>
    </location>
</feature>
<evidence type="ECO:0000256" key="2">
    <source>
        <dbReference type="ARBA" id="ARBA00022448"/>
    </source>
</evidence>
<dbReference type="InterPro" id="IPR050809">
    <property type="entry name" value="UgpAE/MalFG_permease"/>
</dbReference>